<accession>A0ACC0GE14</accession>
<dbReference type="EMBL" id="CM045767">
    <property type="protein sequence ID" value="KAI7998798.1"/>
    <property type="molecule type" value="Genomic_DNA"/>
</dbReference>
<keyword evidence="2" id="KW-1185">Reference proteome</keyword>
<protein>
    <submittedName>
        <fullName evidence="1">Uncharacterized protein</fullName>
    </submittedName>
</protein>
<gene>
    <name evidence="1" type="ORF">LOK49_LG10G00788</name>
</gene>
<organism evidence="1 2">
    <name type="scientific">Camellia lanceoleosa</name>
    <dbReference type="NCBI Taxonomy" id="1840588"/>
    <lineage>
        <taxon>Eukaryota</taxon>
        <taxon>Viridiplantae</taxon>
        <taxon>Streptophyta</taxon>
        <taxon>Embryophyta</taxon>
        <taxon>Tracheophyta</taxon>
        <taxon>Spermatophyta</taxon>
        <taxon>Magnoliopsida</taxon>
        <taxon>eudicotyledons</taxon>
        <taxon>Gunneridae</taxon>
        <taxon>Pentapetalae</taxon>
        <taxon>asterids</taxon>
        <taxon>Ericales</taxon>
        <taxon>Theaceae</taxon>
        <taxon>Camellia</taxon>
    </lineage>
</organism>
<comment type="caution">
    <text evidence="1">The sequence shown here is derived from an EMBL/GenBank/DDBJ whole genome shotgun (WGS) entry which is preliminary data.</text>
</comment>
<evidence type="ECO:0000313" key="2">
    <source>
        <dbReference type="Proteomes" id="UP001060215"/>
    </source>
</evidence>
<name>A0ACC0GE14_9ERIC</name>
<evidence type="ECO:0000313" key="1">
    <source>
        <dbReference type="EMBL" id="KAI7998798.1"/>
    </source>
</evidence>
<reference evidence="1 2" key="1">
    <citation type="journal article" date="2022" name="Plant J.">
        <title>Chromosome-level genome of Camellia lanceoleosa provides a valuable resource for understanding genome evolution and self-incompatibility.</title>
        <authorList>
            <person name="Gong W."/>
            <person name="Xiao S."/>
            <person name="Wang L."/>
            <person name="Liao Z."/>
            <person name="Chang Y."/>
            <person name="Mo W."/>
            <person name="Hu G."/>
            <person name="Li W."/>
            <person name="Zhao G."/>
            <person name="Zhu H."/>
            <person name="Hu X."/>
            <person name="Ji K."/>
            <person name="Xiang X."/>
            <person name="Song Q."/>
            <person name="Yuan D."/>
            <person name="Jin S."/>
            <person name="Zhang L."/>
        </authorList>
    </citation>
    <scope>NUCLEOTIDE SEQUENCE [LARGE SCALE GENOMIC DNA]</scope>
    <source>
        <strain evidence="1">SQ_2022a</strain>
    </source>
</reference>
<sequence>MAALRPSELSKKIVRDYIGLTSSDLLPNFPNRSSINVMLWNYREVDNKIFRRNFKELIRLYHPNVVALFETKVLFSFMGLFFNHLGYTASTIVDPVGRVVGILLIWDPIQVSVSAHVSKSQLIQATVKRENYEE</sequence>
<proteinExistence type="predicted"/>
<dbReference type="Proteomes" id="UP001060215">
    <property type="component" value="Chromosome 10"/>
</dbReference>